<protein>
    <submittedName>
        <fullName evidence="1">Transposable element Tc1 transposase</fullName>
    </submittedName>
</protein>
<proteinExistence type="predicted"/>
<comment type="caution">
    <text evidence="1">The sequence shown here is derived from an EMBL/GenBank/DDBJ whole genome shotgun (WGS) entry which is preliminary data.</text>
</comment>
<gene>
    <name evidence="1" type="ORF">TNCV_2561411</name>
</gene>
<evidence type="ECO:0000313" key="1">
    <source>
        <dbReference type="EMBL" id="GFX86259.1"/>
    </source>
</evidence>
<dbReference type="Proteomes" id="UP000887159">
    <property type="component" value="Unassembled WGS sequence"/>
</dbReference>
<keyword evidence="2" id="KW-1185">Reference proteome</keyword>
<organism evidence="1 2">
    <name type="scientific">Trichonephila clavipes</name>
    <name type="common">Golden silk orbweaver</name>
    <name type="synonym">Nephila clavipes</name>
    <dbReference type="NCBI Taxonomy" id="2585209"/>
    <lineage>
        <taxon>Eukaryota</taxon>
        <taxon>Metazoa</taxon>
        <taxon>Ecdysozoa</taxon>
        <taxon>Arthropoda</taxon>
        <taxon>Chelicerata</taxon>
        <taxon>Arachnida</taxon>
        <taxon>Araneae</taxon>
        <taxon>Araneomorphae</taxon>
        <taxon>Entelegynae</taxon>
        <taxon>Araneoidea</taxon>
        <taxon>Nephilidae</taxon>
        <taxon>Trichonephila</taxon>
    </lineage>
</organism>
<evidence type="ECO:0000313" key="2">
    <source>
        <dbReference type="Proteomes" id="UP000887159"/>
    </source>
</evidence>
<accession>A0A8X6R6C7</accession>
<sequence length="162" mass="18947">MFDLFDVKRRTIIRVRLAGASMFRTDNPVGVSWTPVSRFITAYINLGKVFSVKHNKGRKPKLKDHDRQVSKRIVPRKRKSTLPQITSEMNTHFQNPLSMKNIQWDMHAVNTHDRVAIPKPLVSARNVMQRLECCLYHLNWTQLQCGQVIWSGEFLFTLFHTT</sequence>
<name>A0A8X6R6C7_TRICX</name>
<dbReference type="AlphaFoldDB" id="A0A8X6R6C7"/>
<reference evidence="1" key="1">
    <citation type="submission" date="2020-08" db="EMBL/GenBank/DDBJ databases">
        <title>Multicomponent nature underlies the extraordinary mechanical properties of spider dragline silk.</title>
        <authorList>
            <person name="Kono N."/>
            <person name="Nakamura H."/>
            <person name="Mori M."/>
            <person name="Yoshida Y."/>
            <person name="Ohtoshi R."/>
            <person name="Malay A.D."/>
            <person name="Moran D.A.P."/>
            <person name="Tomita M."/>
            <person name="Numata K."/>
            <person name="Arakawa K."/>
        </authorList>
    </citation>
    <scope>NUCLEOTIDE SEQUENCE</scope>
</reference>
<dbReference type="EMBL" id="BMAU01021004">
    <property type="protein sequence ID" value="GFX86259.1"/>
    <property type="molecule type" value="Genomic_DNA"/>
</dbReference>